<keyword evidence="9" id="KW-1185">Reference proteome</keyword>
<protein>
    <submittedName>
        <fullName evidence="8">Tyrosine-type recombinase/integrase</fullName>
    </submittedName>
</protein>
<feature type="domain" description="Tyr recombinase" evidence="6">
    <location>
        <begin position="121"/>
        <end position="316"/>
    </location>
</feature>
<evidence type="ECO:0000313" key="8">
    <source>
        <dbReference type="EMBL" id="MBM6498073.1"/>
    </source>
</evidence>
<accession>A0ABS2CT08</accession>
<evidence type="ECO:0000256" key="4">
    <source>
        <dbReference type="ARBA" id="ARBA00023172"/>
    </source>
</evidence>
<dbReference type="PANTHER" id="PTHR30349">
    <property type="entry name" value="PHAGE INTEGRASE-RELATED"/>
    <property type="match status" value="1"/>
</dbReference>
<proteinExistence type="inferred from homology"/>
<evidence type="ECO:0000256" key="5">
    <source>
        <dbReference type="PROSITE-ProRule" id="PRU01248"/>
    </source>
</evidence>
<organism evidence="8 9">
    <name type="scientific">Flavobacterium macrobrachii</name>
    <dbReference type="NCBI Taxonomy" id="591204"/>
    <lineage>
        <taxon>Bacteria</taxon>
        <taxon>Pseudomonadati</taxon>
        <taxon>Bacteroidota</taxon>
        <taxon>Flavobacteriia</taxon>
        <taxon>Flavobacteriales</taxon>
        <taxon>Flavobacteriaceae</taxon>
        <taxon>Flavobacterium</taxon>
    </lineage>
</organism>
<dbReference type="PROSITE" id="PS51900">
    <property type="entry name" value="CB"/>
    <property type="match status" value="1"/>
</dbReference>
<dbReference type="InterPro" id="IPR013762">
    <property type="entry name" value="Integrase-like_cat_sf"/>
</dbReference>
<dbReference type="PANTHER" id="PTHR30349:SF41">
    <property type="entry name" value="INTEGRASE_RECOMBINASE PROTEIN MJ0367-RELATED"/>
    <property type="match status" value="1"/>
</dbReference>
<keyword evidence="3 5" id="KW-0238">DNA-binding</keyword>
<dbReference type="InterPro" id="IPR002104">
    <property type="entry name" value="Integrase_catalytic"/>
</dbReference>
<name>A0ABS2CT08_9FLAO</name>
<keyword evidence="4" id="KW-0233">DNA recombination</keyword>
<reference evidence="8 9" key="1">
    <citation type="submission" date="2021-02" db="EMBL/GenBank/DDBJ databases">
        <authorList>
            <person name="Jung H.S."/>
            <person name="Chun B.H."/>
            <person name="Jeon C.O."/>
        </authorList>
    </citation>
    <scope>NUCLEOTIDE SEQUENCE [LARGE SCALE GENOMIC DNA]</scope>
    <source>
        <strain evidence="8 9">LMG 25203</strain>
    </source>
</reference>
<dbReference type="InterPro" id="IPR050090">
    <property type="entry name" value="Tyrosine_recombinase_XerCD"/>
</dbReference>
<evidence type="ECO:0000256" key="3">
    <source>
        <dbReference type="ARBA" id="ARBA00023125"/>
    </source>
</evidence>
<dbReference type="EMBL" id="JACSOD020000378">
    <property type="protein sequence ID" value="MBM6498073.1"/>
    <property type="molecule type" value="Genomic_DNA"/>
</dbReference>
<dbReference type="PROSITE" id="PS51898">
    <property type="entry name" value="TYR_RECOMBINASE"/>
    <property type="match status" value="1"/>
</dbReference>
<dbReference type="InterPro" id="IPR011010">
    <property type="entry name" value="DNA_brk_join_enz"/>
</dbReference>
<comment type="caution">
    <text evidence="8">The sequence shown here is derived from an EMBL/GenBank/DDBJ whole genome shotgun (WGS) entry which is preliminary data.</text>
</comment>
<dbReference type="Gene3D" id="1.10.150.130">
    <property type="match status" value="1"/>
</dbReference>
<keyword evidence="2" id="KW-0229">DNA integration</keyword>
<feature type="domain" description="Core-binding (CB)" evidence="7">
    <location>
        <begin position="12"/>
        <end position="101"/>
    </location>
</feature>
<gene>
    <name evidence="8" type="ORF">H9X54_001995</name>
</gene>
<dbReference type="Proteomes" id="UP000759529">
    <property type="component" value="Unassembled WGS sequence"/>
</dbReference>
<dbReference type="SUPFAM" id="SSF56349">
    <property type="entry name" value="DNA breaking-rejoining enzymes"/>
    <property type="match status" value="1"/>
</dbReference>
<dbReference type="RefSeq" id="WP_187658668.1">
    <property type="nucleotide sequence ID" value="NZ_JACSOD020000378.1"/>
</dbReference>
<comment type="similarity">
    <text evidence="1">Belongs to the 'phage' integrase family.</text>
</comment>
<dbReference type="InterPro" id="IPR010998">
    <property type="entry name" value="Integrase_recombinase_N"/>
</dbReference>
<dbReference type="Gene3D" id="1.10.443.10">
    <property type="entry name" value="Intergrase catalytic core"/>
    <property type="match status" value="1"/>
</dbReference>
<evidence type="ECO:0000256" key="2">
    <source>
        <dbReference type="ARBA" id="ARBA00022908"/>
    </source>
</evidence>
<dbReference type="InterPro" id="IPR044068">
    <property type="entry name" value="CB"/>
</dbReference>
<evidence type="ECO:0000313" key="9">
    <source>
        <dbReference type="Proteomes" id="UP000759529"/>
    </source>
</evidence>
<sequence>MKKLLLQSTSYNYLENAFKEWLDILGFVQATVYNLPTAVREFLYYLEQNNCKQITELTNNHIKDYYNYLISRTNQKQGGALSTNYINSHFWALEKFFEFLHHKGTQNLPEVNLKRLKIQTLEREILTQEEIKELYTIVENQEIQTQKQEALNYQDKVLLTIYYGCGLRRTEGINVNVDDINFDTRVLHVKKGKNSKQRLIPFNKTASKILQDWVFEYRTILIQDKTESKLFINRFGKPLTGGTLAGRLQRIINQSENIKLKEKNITLHSLRHSIATHLLANGMDIQKVQRFLGHSSLETTQIYTHLIEEKQDQSLFTIY</sequence>
<evidence type="ECO:0000259" key="7">
    <source>
        <dbReference type="PROSITE" id="PS51900"/>
    </source>
</evidence>
<evidence type="ECO:0000259" key="6">
    <source>
        <dbReference type="PROSITE" id="PS51898"/>
    </source>
</evidence>
<dbReference type="Pfam" id="PF00589">
    <property type="entry name" value="Phage_integrase"/>
    <property type="match status" value="1"/>
</dbReference>
<evidence type="ECO:0000256" key="1">
    <source>
        <dbReference type="ARBA" id="ARBA00008857"/>
    </source>
</evidence>